<evidence type="ECO:0000256" key="4">
    <source>
        <dbReference type="ARBA" id="ARBA00022490"/>
    </source>
</evidence>
<comment type="subcellular location">
    <subcellularLocation>
        <location evidence="1">Cytoplasm</location>
        <location evidence="1">P-body</location>
    </subcellularLocation>
</comment>
<evidence type="ECO:0000256" key="5">
    <source>
        <dbReference type="SAM" id="MobiDB-lite"/>
    </source>
</evidence>
<dbReference type="GO" id="GO:0000932">
    <property type="term" value="C:P-body"/>
    <property type="evidence" value="ECO:0007669"/>
    <property type="project" value="UniProtKB-SubCell"/>
</dbReference>
<dbReference type="PROSITE" id="PS51385">
    <property type="entry name" value="YJEF_N"/>
    <property type="match status" value="1"/>
</dbReference>
<dbReference type="EMBL" id="LK052945">
    <property type="protein sequence ID" value="CDR45180.1"/>
    <property type="molecule type" value="Genomic_DNA"/>
</dbReference>
<evidence type="ECO:0000256" key="2">
    <source>
        <dbReference type="ARBA" id="ARBA00006610"/>
    </source>
</evidence>
<dbReference type="GO" id="GO:0033962">
    <property type="term" value="P:P-body assembly"/>
    <property type="evidence" value="ECO:0007669"/>
    <property type="project" value="TreeGrafter"/>
</dbReference>
<sequence>MSQPFRTVQPGERVHVRRRGWTTTLGRRLLPQTPQGPLRLDWVTMATAFIGLPVLVKLRTGPNDAVQGVLSSLDPAAGTLTLTEARSTIGGVERLDGIRLLAREEVAGLELLSVDRGAPLQTSNLVQADGVRRSTPQKPLPQPTPSQPAYLSPSPVPSPSPLSGSPRSAEQARKRGNRAGRRKQEALQRSLQPNDEYPSHSPSHTPSFNEDFDFGAGLATFDKKAVFEQIRSHDDTDPALRLVAHNRNPSRTSQTKMLPSESVLSPQELYDQRQEALSIRQLAGREAKASMTPTDMSRRKPDGEDATRQMQALTLDDETDPRAAKTLFTGRGVSVPAVKAKQWKEALSIAEIESAPTTAQRLEASAIALTTYILSHICLSQNLLPLPSPPHSRPSICLLCTDAEKGYIVIRAGVTLANRGCRVVALVEDGADGKSEAWKTAVRVLSSAGGRIVRDVADLAPTYNLVIDALAAPGGNDAGMLSPRLDGTSTPTSSASTSALSVAAAEWANKADTPVVSLDVPFGVNPDTGSTLPSASTPIQATHILSFGLPGAYLLSPSSAVLTSDTHIALADVGFSPALWQRVGVEDFDAGMWGAENVVELRRA</sequence>
<feature type="region of interest" description="Disordered" evidence="5">
    <location>
        <begin position="284"/>
        <end position="306"/>
    </location>
</feature>
<feature type="domain" description="YjeF N-terminal" evidence="6">
    <location>
        <begin position="341"/>
        <end position="581"/>
    </location>
</feature>
<evidence type="ECO:0000256" key="1">
    <source>
        <dbReference type="ARBA" id="ARBA00004201"/>
    </source>
</evidence>
<dbReference type="Pfam" id="PF03853">
    <property type="entry name" value="YjeF_N"/>
    <property type="match status" value="1"/>
</dbReference>
<organism evidence="8">
    <name type="scientific">Rhodotorula toruloides</name>
    <name type="common">Yeast</name>
    <name type="synonym">Rhodosporidium toruloides</name>
    <dbReference type="NCBI Taxonomy" id="5286"/>
    <lineage>
        <taxon>Eukaryota</taxon>
        <taxon>Fungi</taxon>
        <taxon>Dikarya</taxon>
        <taxon>Basidiomycota</taxon>
        <taxon>Pucciniomycotina</taxon>
        <taxon>Microbotryomycetes</taxon>
        <taxon>Sporidiobolales</taxon>
        <taxon>Sporidiobolaceae</taxon>
        <taxon>Rhodotorula</taxon>
    </lineage>
</organism>
<dbReference type="Gene3D" id="3.40.50.10260">
    <property type="entry name" value="YjeF N-terminal domain"/>
    <property type="match status" value="1"/>
</dbReference>
<evidence type="ECO:0000259" key="7">
    <source>
        <dbReference type="PROSITE" id="PS51512"/>
    </source>
</evidence>
<protein>
    <recommendedName>
        <fullName evidence="3">Enhancer of mRNA-decapping protein 3</fullName>
    </recommendedName>
</protein>
<dbReference type="InterPro" id="IPR004443">
    <property type="entry name" value="YjeF_N_dom"/>
</dbReference>
<dbReference type="GO" id="GO:0003729">
    <property type="term" value="F:mRNA binding"/>
    <property type="evidence" value="ECO:0007669"/>
    <property type="project" value="TreeGrafter"/>
</dbReference>
<reference evidence="8" key="1">
    <citation type="journal article" date="2014" name="Genome Announc.">
        <title>Draft genome sequence of Rhodosporidium toruloides CECT1137, an oleaginous yeast of biotechnological interest.</title>
        <authorList>
            <person name="Morin N."/>
            <person name="Calcas X."/>
            <person name="Devillers H."/>
            <person name="Durrens P."/>
            <person name="Sherman D.J."/>
            <person name="Nicaud J.-M."/>
            <person name="Neuveglise C."/>
        </authorList>
    </citation>
    <scope>NUCLEOTIDE SEQUENCE</scope>
    <source>
        <strain evidence="8">CECT1137</strain>
    </source>
</reference>
<dbReference type="InterPro" id="IPR036652">
    <property type="entry name" value="YjeF_N_dom_sf"/>
</dbReference>
<dbReference type="SUPFAM" id="SSF64153">
    <property type="entry name" value="YjeF N-terminal domain-like"/>
    <property type="match status" value="1"/>
</dbReference>
<keyword evidence="4" id="KW-0963">Cytoplasm</keyword>
<dbReference type="SMART" id="SM01199">
    <property type="entry name" value="FDF"/>
    <property type="match status" value="1"/>
</dbReference>
<dbReference type="PANTHER" id="PTHR13612">
    <property type="entry name" value="ENHANCER OF MRNA-DECAPPING PROTEIN 3"/>
    <property type="match status" value="1"/>
</dbReference>
<dbReference type="Pfam" id="PF09532">
    <property type="entry name" value="FDF"/>
    <property type="match status" value="1"/>
</dbReference>
<evidence type="ECO:0000256" key="3">
    <source>
        <dbReference type="ARBA" id="ARBA00015797"/>
    </source>
</evidence>
<accession>A0A061B5T2</accession>
<proteinExistence type="inferred from homology"/>
<evidence type="ECO:0000313" key="8">
    <source>
        <dbReference type="EMBL" id="CDR45180.1"/>
    </source>
</evidence>
<dbReference type="GO" id="GO:0031087">
    <property type="term" value="P:deadenylation-independent decapping of nuclear-transcribed mRNA"/>
    <property type="evidence" value="ECO:0007669"/>
    <property type="project" value="TreeGrafter"/>
</dbReference>
<evidence type="ECO:0000259" key="6">
    <source>
        <dbReference type="PROSITE" id="PS51385"/>
    </source>
</evidence>
<dbReference type="InterPro" id="IPR025762">
    <property type="entry name" value="DFDF"/>
</dbReference>
<name>A0A061B5T2_RHOTO</name>
<dbReference type="AlphaFoldDB" id="A0A061B5T2"/>
<feature type="compositionally biased region" description="Basic and acidic residues" evidence="5">
    <location>
        <begin position="296"/>
        <end position="306"/>
    </location>
</feature>
<dbReference type="PROSITE" id="PS51512">
    <property type="entry name" value="DFDF"/>
    <property type="match status" value="1"/>
</dbReference>
<comment type="similarity">
    <text evidence="2">Belongs to the EDC3 family.</text>
</comment>
<feature type="region of interest" description="Disordered" evidence="5">
    <location>
        <begin position="124"/>
        <end position="211"/>
    </location>
</feature>
<feature type="domain" description="DFDF" evidence="7">
    <location>
        <begin position="200"/>
        <end position="236"/>
    </location>
</feature>
<dbReference type="PANTHER" id="PTHR13612:SF0">
    <property type="entry name" value="ENHANCER OF MRNA-DECAPPING PROTEIN 3"/>
    <property type="match status" value="1"/>
</dbReference>
<gene>
    <name evidence="8" type="ORF">RHTO0S_10e06216g</name>
</gene>
<dbReference type="OrthoDB" id="10030313at2759"/>
<dbReference type="InterPro" id="IPR019050">
    <property type="entry name" value="FDF_dom"/>
</dbReference>